<organism evidence="5 6">
    <name type="scientific">Staurois parvus</name>
    <dbReference type="NCBI Taxonomy" id="386267"/>
    <lineage>
        <taxon>Eukaryota</taxon>
        <taxon>Metazoa</taxon>
        <taxon>Chordata</taxon>
        <taxon>Craniata</taxon>
        <taxon>Vertebrata</taxon>
        <taxon>Euteleostomi</taxon>
        <taxon>Amphibia</taxon>
        <taxon>Batrachia</taxon>
        <taxon>Anura</taxon>
        <taxon>Neobatrachia</taxon>
        <taxon>Ranoidea</taxon>
        <taxon>Ranidae</taxon>
        <taxon>Staurois</taxon>
    </lineage>
</organism>
<accession>A0ABN9FQV2</accession>
<sequence length="207" mass="23613">MSLSLLWRRGKLPPGPTPLPILGNILQLGGGDIVAHLAKMREKYGDMFTIYLGSRPVVVVNGYNAVKEVYVDRADDFIARGDIATFDTSYHNYGLAFTSDIDRWRELRRFSLAALRTFGMGKSIEGCIIEESQCLVTELKKSKGSFLDPRHFFGKVSGNIIFSILFGHRHDYDDTELLDVISTMYDTFYIISSRWGQMFEMFPRIMM</sequence>
<comment type="caution">
    <text evidence="5">The sequence shown here is derived from an EMBL/GenBank/DDBJ whole genome shotgun (WGS) entry which is preliminary data.</text>
</comment>
<proteinExistence type="inferred from homology"/>
<dbReference type="Proteomes" id="UP001162483">
    <property type="component" value="Unassembled WGS sequence"/>
</dbReference>
<dbReference type="InterPro" id="IPR050182">
    <property type="entry name" value="Cytochrome_P450_fam2"/>
</dbReference>
<dbReference type="InterPro" id="IPR036396">
    <property type="entry name" value="Cyt_P450_sf"/>
</dbReference>
<protein>
    <recommendedName>
        <fullName evidence="7">Cytochrome P450</fullName>
    </recommendedName>
</protein>
<keyword evidence="3" id="KW-0479">Metal-binding</keyword>
<dbReference type="Pfam" id="PF00067">
    <property type="entry name" value="p450"/>
    <property type="match status" value="1"/>
</dbReference>
<dbReference type="InterPro" id="IPR002401">
    <property type="entry name" value="Cyt_P450_E_grp-I"/>
</dbReference>
<dbReference type="PANTHER" id="PTHR24300">
    <property type="entry name" value="CYTOCHROME P450 508A4-RELATED"/>
    <property type="match status" value="1"/>
</dbReference>
<reference evidence="5" key="1">
    <citation type="submission" date="2023-05" db="EMBL/GenBank/DDBJ databases">
        <authorList>
            <person name="Stuckert A."/>
        </authorList>
    </citation>
    <scope>NUCLEOTIDE SEQUENCE</scope>
</reference>
<dbReference type="PRINTS" id="PR00463">
    <property type="entry name" value="EP450I"/>
</dbReference>
<keyword evidence="4" id="KW-0408">Iron</keyword>
<dbReference type="InterPro" id="IPR001128">
    <property type="entry name" value="Cyt_P450"/>
</dbReference>
<dbReference type="Gene3D" id="1.10.630.10">
    <property type="entry name" value="Cytochrome P450"/>
    <property type="match status" value="1"/>
</dbReference>
<dbReference type="SUPFAM" id="SSF48264">
    <property type="entry name" value="Cytochrome P450"/>
    <property type="match status" value="1"/>
</dbReference>
<gene>
    <name evidence="5" type="ORF">SPARVUS_LOCUS12580107</name>
</gene>
<comment type="cofactor">
    <cofactor evidence="1">
        <name>heme</name>
        <dbReference type="ChEBI" id="CHEBI:30413"/>
    </cofactor>
</comment>
<evidence type="ECO:0000256" key="1">
    <source>
        <dbReference type="ARBA" id="ARBA00001971"/>
    </source>
</evidence>
<evidence type="ECO:0000313" key="5">
    <source>
        <dbReference type="EMBL" id="CAI9599384.1"/>
    </source>
</evidence>
<evidence type="ECO:0008006" key="7">
    <source>
        <dbReference type="Google" id="ProtNLM"/>
    </source>
</evidence>
<name>A0ABN9FQV2_9NEOB</name>
<evidence type="ECO:0000256" key="3">
    <source>
        <dbReference type="ARBA" id="ARBA00022723"/>
    </source>
</evidence>
<evidence type="ECO:0000313" key="6">
    <source>
        <dbReference type="Proteomes" id="UP001162483"/>
    </source>
</evidence>
<keyword evidence="6" id="KW-1185">Reference proteome</keyword>
<feature type="non-terminal residue" evidence="5">
    <location>
        <position position="207"/>
    </location>
</feature>
<evidence type="ECO:0000256" key="4">
    <source>
        <dbReference type="ARBA" id="ARBA00023004"/>
    </source>
</evidence>
<evidence type="ECO:0000256" key="2">
    <source>
        <dbReference type="ARBA" id="ARBA00010617"/>
    </source>
</evidence>
<dbReference type="PANTHER" id="PTHR24300:SF424">
    <property type="entry name" value="CYTOCHROME P450"/>
    <property type="match status" value="1"/>
</dbReference>
<dbReference type="EMBL" id="CATNWA010017292">
    <property type="protein sequence ID" value="CAI9599384.1"/>
    <property type="molecule type" value="Genomic_DNA"/>
</dbReference>
<comment type="similarity">
    <text evidence="2">Belongs to the cytochrome P450 family.</text>
</comment>